<evidence type="ECO:0000313" key="4">
    <source>
        <dbReference type="Proteomes" id="UP001530377"/>
    </source>
</evidence>
<gene>
    <name evidence="3" type="ORF">ACHAXA_010470</name>
</gene>
<sequence>MHATTLHLLPLLLATSRMEPIRGFRGFAPPSAGVVAFVNTSSERGGASAGAINPDDDDCDDDVGGGDMRTKTTTMTTTRRRSFLSMAAGYGTAVASKTVRGVGALPFFGDARNDRRQLELCLATVLRTEYWATNVARSLRTRLLLPSRTAPSSPIDDPRSATTIVESDNQRRQPYLEARLGAKALLTQKIGGGANARVIALGGYQLRGCLDDVAYWCATEGRRTDRRRTCSNELAAASEELVESLASVVEFDGLETTIDPSPRSSLMLGMYTDEKATFVYRTLVERVVPSCERVLGVFGNERRRTIEGYVIRDYPNEVPTEVLEILYGEQQNEGGQ</sequence>
<name>A0ABD3SFS1_9STRA</name>
<evidence type="ECO:0000313" key="3">
    <source>
        <dbReference type="EMBL" id="KAL3823335.1"/>
    </source>
</evidence>
<evidence type="ECO:0000256" key="1">
    <source>
        <dbReference type="SAM" id="MobiDB-lite"/>
    </source>
</evidence>
<protein>
    <submittedName>
        <fullName evidence="3">Uncharacterized protein</fullName>
    </submittedName>
</protein>
<dbReference type="EMBL" id="JALLPB020000040">
    <property type="protein sequence ID" value="KAL3823335.1"/>
    <property type="molecule type" value="Genomic_DNA"/>
</dbReference>
<dbReference type="Proteomes" id="UP001530377">
    <property type="component" value="Unassembled WGS sequence"/>
</dbReference>
<feature type="chain" id="PRO_5044893170" evidence="2">
    <location>
        <begin position="24"/>
        <end position="336"/>
    </location>
</feature>
<proteinExistence type="predicted"/>
<feature type="compositionally biased region" description="Acidic residues" evidence="1">
    <location>
        <begin position="54"/>
        <end position="64"/>
    </location>
</feature>
<organism evidence="3 4">
    <name type="scientific">Cyclostephanos tholiformis</name>
    <dbReference type="NCBI Taxonomy" id="382380"/>
    <lineage>
        <taxon>Eukaryota</taxon>
        <taxon>Sar</taxon>
        <taxon>Stramenopiles</taxon>
        <taxon>Ochrophyta</taxon>
        <taxon>Bacillariophyta</taxon>
        <taxon>Coscinodiscophyceae</taxon>
        <taxon>Thalassiosirophycidae</taxon>
        <taxon>Stephanodiscales</taxon>
        <taxon>Stephanodiscaceae</taxon>
        <taxon>Cyclostephanos</taxon>
    </lineage>
</organism>
<keyword evidence="4" id="KW-1185">Reference proteome</keyword>
<feature type="region of interest" description="Disordered" evidence="1">
    <location>
        <begin position="46"/>
        <end position="71"/>
    </location>
</feature>
<keyword evidence="2" id="KW-0732">Signal</keyword>
<dbReference type="AlphaFoldDB" id="A0ABD3SFS1"/>
<comment type="caution">
    <text evidence="3">The sequence shown here is derived from an EMBL/GenBank/DDBJ whole genome shotgun (WGS) entry which is preliminary data.</text>
</comment>
<reference evidence="3 4" key="1">
    <citation type="submission" date="2024-10" db="EMBL/GenBank/DDBJ databases">
        <title>Updated reference genomes for cyclostephanoid diatoms.</title>
        <authorList>
            <person name="Roberts W.R."/>
            <person name="Alverson A.J."/>
        </authorList>
    </citation>
    <scope>NUCLEOTIDE SEQUENCE [LARGE SCALE GENOMIC DNA]</scope>
    <source>
        <strain evidence="3 4">AJA228-03</strain>
    </source>
</reference>
<feature type="signal peptide" evidence="2">
    <location>
        <begin position="1"/>
        <end position="23"/>
    </location>
</feature>
<evidence type="ECO:0000256" key="2">
    <source>
        <dbReference type="SAM" id="SignalP"/>
    </source>
</evidence>
<accession>A0ABD3SFS1</accession>